<dbReference type="PANTHER" id="PTHR43826:SF3">
    <property type="entry name" value="GLUCOSE-6-PHOSPHATE EXCHANGER SLC37A4"/>
    <property type="match status" value="1"/>
</dbReference>
<evidence type="ECO:0000256" key="2">
    <source>
        <dbReference type="ARBA" id="ARBA00022692"/>
    </source>
</evidence>
<dbReference type="STRING" id="174720.A0A0N5C839"/>
<feature type="transmembrane region" description="Helical" evidence="5">
    <location>
        <begin position="174"/>
        <end position="197"/>
    </location>
</feature>
<feature type="transmembrane region" description="Helical" evidence="5">
    <location>
        <begin position="130"/>
        <end position="153"/>
    </location>
</feature>
<dbReference type="Pfam" id="PF07690">
    <property type="entry name" value="MFS_1"/>
    <property type="match status" value="1"/>
</dbReference>
<sequence length="405" mass="45492">MFMKIGDIARDILIEEDDYAILITIQFVGIVCGKFLMSTFVDILTPSKFLSLSVITVCVCMISFTIQSTFYGLSVILFILSFVQAGGWSISSKLCKIYFNGKLLSMLLGVLINAHNICGMLYAYDLVGTWRYRCYGAAAIGVFLAFVAVVVFLEKDYDEKCEKKTDSTFKLRDVIGNQLILNVALGYFFILQCRSLTETRMQKYLSTFRNLDISELNLAYDIGGIIGGAVSGYLASKGDFNFLREFCIILAMMGSGAYYMVEKPFPLLFGIVGFSIAAAMNFMETLTVRNVPLNMIGKSTAFISTVANIGSITVGVPFEILIKRSSLAIIPQLFIIEVIFYGSFKFLQNSRNRIIGKRVDEIEKVITKQYHDEIMNESPNEIYKDIRKEGRRVVPSGRIGRRKKK</sequence>
<evidence type="ECO:0000256" key="1">
    <source>
        <dbReference type="ARBA" id="ARBA00004127"/>
    </source>
</evidence>
<feature type="transmembrane region" description="Helical" evidence="5">
    <location>
        <begin position="19"/>
        <end position="37"/>
    </location>
</feature>
<evidence type="ECO:0000313" key="7">
    <source>
        <dbReference type="WBParaSite" id="SPAL_0001409500.1"/>
    </source>
</evidence>
<evidence type="ECO:0000256" key="3">
    <source>
        <dbReference type="ARBA" id="ARBA00022989"/>
    </source>
</evidence>
<dbReference type="PANTHER" id="PTHR43826">
    <property type="entry name" value="GLUCOSE-6-PHOSPHATE EXCHANGER SLC37A4"/>
    <property type="match status" value="1"/>
</dbReference>
<feature type="transmembrane region" description="Helical" evidence="5">
    <location>
        <begin position="242"/>
        <end position="261"/>
    </location>
</feature>
<comment type="subcellular location">
    <subcellularLocation>
        <location evidence="1">Endomembrane system</location>
        <topology evidence="1">Multi-pass membrane protein</topology>
    </subcellularLocation>
</comment>
<dbReference type="GO" id="GO:0061513">
    <property type="term" value="F:glucose 6-phosphate:phosphate antiporter activity"/>
    <property type="evidence" value="ECO:0007669"/>
    <property type="project" value="TreeGrafter"/>
</dbReference>
<dbReference type="InterPro" id="IPR036259">
    <property type="entry name" value="MFS_trans_sf"/>
</dbReference>
<keyword evidence="3 5" id="KW-1133">Transmembrane helix</keyword>
<dbReference type="Gene3D" id="1.20.1250.20">
    <property type="entry name" value="MFS general substrate transporter like domains"/>
    <property type="match status" value="2"/>
</dbReference>
<dbReference type="InterPro" id="IPR051337">
    <property type="entry name" value="OPA_Antiporter"/>
</dbReference>
<dbReference type="SUPFAM" id="SSF103473">
    <property type="entry name" value="MFS general substrate transporter"/>
    <property type="match status" value="1"/>
</dbReference>
<dbReference type="WBParaSite" id="SPAL_0001409500.1">
    <property type="protein sequence ID" value="SPAL_0001409500.1"/>
    <property type="gene ID" value="SPAL_0001409500"/>
</dbReference>
<keyword evidence="2 5" id="KW-0812">Transmembrane</keyword>
<keyword evidence="6" id="KW-1185">Reference proteome</keyword>
<accession>A0A0N5C839</accession>
<feature type="transmembrane region" description="Helical" evidence="5">
    <location>
        <begin position="217"/>
        <end position="235"/>
    </location>
</feature>
<evidence type="ECO:0000313" key="6">
    <source>
        <dbReference type="Proteomes" id="UP000046392"/>
    </source>
</evidence>
<dbReference type="InterPro" id="IPR011701">
    <property type="entry name" value="MFS"/>
</dbReference>
<feature type="transmembrane region" description="Helical" evidence="5">
    <location>
        <begin position="103"/>
        <end position="124"/>
    </location>
</feature>
<organism evidence="6 7">
    <name type="scientific">Strongyloides papillosus</name>
    <name type="common">Intestinal threadworm</name>
    <dbReference type="NCBI Taxonomy" id="174720"/>
    <lineage>
        <taxon>Eukaryota</taxon>
        <taxon>Metazoa</taxon>
        <taxon>Ecdysozoa</taxon>
        <taxon>Nematoda</taxon>
        <taxon>Chromadorea</taxon>
        <taxon>Rhabditida</taxon>
        <taxon>Tylenchina</taxon>
        <taxon>Panagrolaimomorpha</taxon>
        <taxon>Strongyloidoidea</taxon>
        <taxon>Strongyloididae</taxon>
        <taxon>Strongyloides</taxon>
    </lineage>
</organism>
<feature type="transmembrane region" description="Helical" evidence="5">
    <location>
        <begin position="300"/>
        <end position="322"/>
    </location>
</feature>
<reference evidence="7" key="1">
    <citation type="submission" date="2017-02" db="UniProtKB">
        <authorList>
            <consortium name="WormBaseParasite"/>
        </authorList>
    </citation>
    <scope>IDENTIFICATION</scope>
</reference>
<dbReference type="GO" id="GO:0035435">
    <property type="term" value="P:phosphate ion transmembrane transport"/>
    <property type="evidence" value="ECO:0007669"/>
    <property type="project" value="TreeGrafter"/>
</dbReference>
<evidence type="ECO:0000256" key="4">
    <source>
        <dbReference type="ARBA" id="ARBA00023136"/>
    </source>
</evidence>
<dbReference type="AlphaFoldDB" id="A0A0N5C839"/>
<feature type="transmembrane region" description="Helical" evidence="5">
    <location>
        <begin position="328"/>
        <end position="347"/>
    </location>
</feature>
<proteinExistence type="predicted"/>
<dbReference type="GO" id="GO:0005789">
    <property type="term" value="C:endoplasmic reticulum membrane"/>
    <property type="evidence" value="ECO:0007669"/>
    <property type="project" value="TreeGrafter"/>
</dbReference>
<feature type="transmembrane region" description="Helical" evidence="5">
    <location>
        <begin position="72"/>
        <end position="91"/>
    </location>
</feature>
<evidence type="ECO:0000256" key="5">
    <source>
        <dbReference type="SAM" id="Phobius"/>
    </source>
</evidence>
<keyword evidence="4 5" id="KW-0472">Membrane</keyword>
<feature type="transmembrane region" description="Helical" evidence="5">
    <location>
        <begin position="267"/>
        <end position="288"/>
    </location>
</feature>
<protein>
    <submittedName>
        <fullName evidence="7">MFS domain-containing protein</fullName>
    </submittedName>
</protein>
<name>A0A0N5C839_STREA</name>
<dbReference type="Proteomes" id="UP000046392">
    <property type="component" value="Unplaced"/>
</dbReference>